<keyword evidence="1" id="KW-0472">Membrane</keyword>
<keyword evidence="1" id="KW-1133">Transmembrane helix</keyword>
<keyword evidence="1" id="KW-0812">Transmembrane</keyword>
<protein>
    <submittedName>
        <fullName evidence="2">Uncharacterized protein</fullName>
    </submittedName>
</protein>
<dbReference type="AlphaFoldDB" id="A0A0A9EKT0"/>
<feature type="transmembrane region" description="Helical" evidence="1">
    <location>
        <begin position="21"/>
        <end position="41"/>
    </location>
</feature>
<reference evidence="2" key="2">
    <citation type="journal article" date="2015" name="Data Brief">
        <title>Shoot transcriptome of the giant reed, Arundo donax.</title>
        <authorList>
            <person name="Barrero R.A."/>
            <person name="Guerrero F.D."/>
            <person name="Moolhuijzen P."/>
            <person name="Goolsby J.A."/>
            <person name="Tidwell J."/>
            <person name="Bellgard S.E."/>
            <person name="Bellgard M.I."/>
        </authorList>
    </citation>
    <scope>NUCLEOTIDE SEQUENCE</scope>
    <source>
        <tissue evidence="2">Shoot tissue taken approximately 20 cm above the soil surface</tissue>
    </source>
</reference>
<name>A0A0A9EKT0_ARUDO</name>
<organism evidence="2">
    <name type="scientific">Arundo donax</name>
    <name type="common">Giant reed</name>
    <name type="synonym">Donax arundinaceus</name>
    <dbReference type="NCBI Taxonomy" id="35708"/>
    <lineage>
        <taxon>Eukaryota</taxon>
        <taxon>Viridiplantae</taxon>
        <taxon>Streptophyta</taxon>
        <taxon>Embryophyta</taxon>
        <taxon>Tracheophyta</taxon>
        <taxon>Spermatophyta</taxon>
        <taxon>Magnoliopsida</taxon>
        <taxon>Liliopsida</taxon>
        <taxon>Poales</taxon>
        <taxon>Poaceae</taxon>
        <taxon>PACMAD clade</taxon>
        <taxon>Arundinoideae</taxon>
        <taxon>Arundineae</taxon>
        <taxon>Arundo</taxon>
    </lineage>
</organism>
<evidence type="ECO:0000313" key="2">
    <source>
        <dbReference type="EMBL" id="JAD98480.1"/>
    </source>
</evidence>
<sequence length="42" mass="5271">MKHEKQFYGTLKQEYQATLRLSRRYLALICGLYLFTDYFFWQ</sequence>
<accession>A0A0A9EKT0</accession>
<proteinExistence type="predicted"/>
<dbReference type="EMBL" id="GBRH01199415">
    <property type="protein sequence ID" value="JAD98480.1"/>
    <property type="molecule type" value="Transcribed_RNA"/>
</dbReference>
<evidence type="ECO:0000256" key="1">
    <source>
        <dbReference type="SAM" id="Phobius"/>
    </source>
</evidence>
<reference evidence="2" key="1">
    <citation type="submission" date="2014-09" db="EMBL/GenBank/DDBJ databases">
        <authorList>
            <person name="Magalhaes I.L.F."/>
            <person name="Oliveira U."/>
            <person name="Santos F.R."/>
            <person name="Vidigal T.H.D.A."/>
            <person name="Brescovit A.D."/>
            <person name="Santos A.J."/>
        </authorList>
    </citation>
    <scope>NUCLEOTIDE SEQUENCE</scope>
    <source>
        <tissue evidence="2">Shoot tissue taken approximately 20 cm above the soil surface</tissue>
    </source>
</reference>